<name>A0A2M7T7E1_9ACTN</name>
<dbReference type="EMBL" id="PFNG01000165">
    <property type="protein sequence ID" value="PIZ37767.1"/>
    <property type="molecule type" value="Genomic_DNA"/>
</dbReference>
<dbReference type="InterPro" id="IPR019239">
    <property type="entry name" value="VapB_antitoxin"/>
</dbReference>
<dbReference type="AlphaFoldDB" id="A0A2M7T7E1"/>
<comment type="caution">
    <text evidence="1">The sequence shown here is derived from an EMBL/GenBank/DDBJ whole genome shotgun (WGS) entry which is preliminary data.</text>
</comment>
<gene>
    <name evidence="1" type="ORF">COY37_06935</name>
</gene>
<accession>A0A2M7T7E1</accession>
<dbReference type="Proteomes" id="UP000230956">
    <property type="component" value="Unassembled WGS sequence"/>
</dbReference>
<reference evidence="2" key="1">
    <citation type="submission" date="2017-09" db="EMBL/GenBank/DDBJ databases">
        <title>Depth-based differentiation of microbial function through sediment-hosted aquifers and enrichment of novel symbionts in the deep terrestrial subsurface.</title>
        <authorList>
            <person name="Probst A.J."/>
            <person name="Ladd B."/>
            <person name="Jarett J.K."/>
            <person name="Geller-Mcgrath D.E."/>
            <person name="Sieber C.M.K."/>
            <person name="Emerson J.B."/>
            <person name="Anantharaman K."/>
            <person name="Thomas B.C."/>
            <person name="Malmstrom R."/>
            <person name="Stieglmeier M."/>
            <person name="Klingl A."/>
            <person name="Woyke T."/>
            <person name="Ryan C.M."/>
            <person name="Banfield J.F."/>
        </authorList>
    </citation>
    <scope>NUCLEOTIDE SEQUENCE [LARGE SCALE GENOMIC DNA]</scope>
</reference>
<dbReference type="Pfam" id="PF09957">
    <property type="entry name" value="VapB_antitoxin"/>
    <property type="match status" value="1"/>
</dbReference>
<protein>
    <submittedName>
        <fullName evidence="1">DUF2191 domain-containing protein</fullName>
    </submittedName>
</protein>
<proteinExistence type="predicted"/>
<evidence type="ECO:0000313" key="1">
    <source>
        <dbReference type="EMBL" id="PIZ37767.1"/>
    </source>
</evidence>
<sequence length="66" mass="7803">MATNLAIDQQLLEEAQKLGGKKTKKDTVNEALVEYIQRRKQKKIVSLFGQVEYEPDYDYKREREAR</sequence>
<dbReference type="RefSeq" id="WP_286677483.1">
    <property type="nucleotide sequence ID" value="NZ_MNXI01000009.1"/>
</dbReference>
<evidence type="ECO:0000313" key="2">
    <source>
        <dbReference type="Proteomes" id="UP000230956"/>
    </source>
</evidence>
<organism evidence="1 2">
    <name type="scientific">Candidatus Aquicultor secundus</name>
    <dbReference type="NCBI Taxonomy" id="1973895"/>
    <lineage>
        <taxon>Bacteria</taxon>
        <taxon>Bacillati</taxon>
        <taxon>Actinomycetota</taxon>
        <taxon>Candidatus Aquicultoria</taxon>
        <taxon>Candidatus Aquicultorales</taxon>
        <taxon>Candidatus Aquicultoraceae</taxon>
        <taxon>Candidatus Aquicultor</taxon>
    </lineage>
</organism>